<dbReference type="GO" id="GO:0016491">
    <property type="term" value="F:oxidoreductase activity"/>
    <property type="evidence" value="ECO:0007669"/>
    <property type="project" value="UniProtKB-KW"/>
</dbReference>
<reference evidence="3" key="1">
    <citation type="journal article" date="2020" name="J. Asia-Pac. Entomol.">
        <title>Draft genome sequence of the termite, Coptotermes formosanus: Genetic insights into the pyruvate dehydrogenase complex of the termite.</title>
        <authorList>
            <person name="Itakura S."/>
            <person name="Yosikawa Y."/>
            <person name="Togami Y."/>
            <person name="Umezawa K."/>
        </authorList>
    </citation>
    <scope>NUCLEOTIDE SEQUENCE</scope>
    <source>
        <tissue evidence="3">Head</tissue>
    </source>
</reference>
<dbReference type="EMBL" id="BLKM01010880">
    <property type="protein sequence ID" value="GFG31471.1"/>
    <property type="molecule type" value="Genomic_DNA"/>
</dbReference>
<evidence type="ECO:0000259" key="2">
    <source>
        <dbReference type="PROSITE" id="PS51471"/>
    </source>
</evidence>
<evidence type="ECO:0000313" key="4">
    <source>
        <dbReference type="EMBL" id="GFG31471.1"/>
    </source>
</evidence>
<dbReference type="Pfam" id="PF14226">
    <property type="entry name" value="DIOX_N"/>
    <property type="match status" value="1"/>
</dbReference>
<dbReference type="InParanoid" id="A0A6L2PIM7"/>
<dbReference type="InterPro" id="IPR026992">
    <property type="entry name" value="DIOX_N"/>
</dbReference>
<comment type="caution">
    <text evidence="3">The sequence shown here is derived from an EMBL/GenBank/DDBJ whole genome shotgun (WGS) entry which is preliminary data.</text>
</comment>
<dbReference type="Gene3D" id="2.60.120.330">
    <property type="entry name" value="B-lactam Antibiotic, Isopenicillin N Synthase, Chain"/>
    <property type="match status" value="1"/>
</dbReference>
<dbReference type="AlphaFoldDB" id="A0A6L2PIM7"/>
<sequence>TVDAPCKSTVRRVAAQLHRAMSEKGLAFLVNHSIPDDKLRAVYHAFDNFCDLPEDVRNRFRRISPCNHGYVSPGAERFSSEHVEELRHTFNVCRLDQNLPDAEVQGFQAVVASLAQDFQKLATLLLRALASSLQLQAEYFLDSHRNMFQEGNESCMRLLYYPPFGAPATSGVTRCGEHADYGTFTLLAQDCEGGLEVQTSKHRWGRVGHLPGSILVNTGELLAFWTNNKYPALHHRVVVPEQPKLRSKGRHSIAFFVHPDNDTPITPLQCQVTQTEKPEAKNCIVDNSKSHHTKHNTIYTAYQHLQMRFRETYAS</sequence>
<dbReference type="SUPFAM" id="SSF51197">
    <property type="entry name" value="Clavaminate synthase-like"/>
    <property type="match status" value="1"/>
</dbReference>
<dbReference type="Pfam" id="PF03171">
    <property type="entry name" value="2OG-FeII_Oxy"/>
    <property type="match status" value="1"/>
</dbReference>
<evidence type="ECO:0000256" key="1">
    <source>
        <dbReference type="RuleBase" id="RU003682"/>
    </source>
</evidence>
<reference evidence="5" key="2">
    <citation type="submission" date="2020-01" db="EMBL/GenBank/DDBJ databases">
        <title>Draft genome sequence of the Termite Coptotermes fromosanus.</title>
        <authorList>
            <person name="Itakura S."/>
            <person name="Yosikawa Y."/>
            <person name="Umezawa K."/>
        </authorList>
    </citation>
    <scope>NUCLEOTIDE SEQUENCE [LARGE SCALE GENOMIC DNA]</scope>
</reference>
<name>A0A6L2PIM7_COPFO</name>
<evidence type="ECO:0000313" key="3">
    <source>
        <dbReference type="EMBL" id="GFG30298.1"/>
    </source>
</evidence>
<gene>
    <name evidence="4" type="ORF">Cfor_10887</name>
    <name evidence="3" type="ORF">Cfor_10986</name>
</gene>
<dbReference type="InterPro" id="IPR005123">
    <property type="entry name" value="Oxoglu/Fe-dep_dioxygenase_dom"/>
</dbReference>
<dbReference type="FunFam" id="2.60.120.330:FF:000038">
    <property type="entry name" value="Si:dkey-10o6.2"/>
    <property type="match status" value="1"/>
</dbReference>
<keyword evidence="5" id="KW-1185">Reference proteome</keyword>
<accession>A0A6L2PIM7</accession>
<dbReference type="PANTHER" id="PTHR47990">
    <property type="entry name" value="2-OXOGLUTARATE (2OG) AND FE(II)-DEPENDENT OXYGENASE SUPERFAMILY PROTEIN-RELATED"/>
    <property type="match status" value="1"/>
</dbReference>
<organism evidence="3 5">
    <name type="scientific">Coptotermes formosanus</name>
    <name type="common">Formosan subterranean termite</name>
    <dbReference type="NCBI Taxonomy" id="36987"/>
    <lineage>
        <taxon>Eukaryota</taxon>
        <taxon>Metazoa</taxon>
        <taxon>Ecdysozoa</taxon>
        <taxon>Arthropoda</taxon>
        <taxon>Hexapoda</taxon>
        <taxon>Insecta</taxon>
        <taxon>Pterygota</taxon>
        <taxon>Neoptera</taxon>
        <taxon>Polyneoptera</taxon>
        <taxon>Dictyoptera</taxon>
        <taxon>Blattodea</taxon>
        <taxon>Blattoidea</taxon>
        <taxon>Termitoidae</taxon>
        <taxon>Rhinotermitidae</taxon>
        <taxon>Coptotermes</taxon>
    </lineage>
</organism>
<proteinExistence type="inferred from homology"/>
<dbReference type="OrthoDB" id="288590at2759"/>
<feature type="non-terminal residue" evidence="3">
    <location>
        <position position="1"/>
    </location>
</feature>
<dbReference type="InterPro" id="IPR044861">
    <property type="entry name" value="IPNS-like_FE2OG_OXY"/>
</dbReference>
<dbReference type="InterPro" id="IPR050231">
    <property type="entry name" value="Iron_ascorbate_oxido_reductase"/>
</dbReference>
<dbReference type="PROSITE" id="PS51471">
    <property type="entry name" value="FE2OG_OXY"/>
    <property type="match status" value="1"/>
</dbReference>
<keyword evidence="1" id="KW-0408">Iron</keyword>
<dbReference type="Proteomes" id="UP000502823">
    <property type="component" value="Unassembled WGS sequence"/>
</dbReference>
<dbReference type="InterPro" id="IPR027443">
    <property type="entry name" value="IPNS-like_sf"/>
</dbReference>
<keyword evidence="1" id="KW-0479">Metal-binding</keyword>
<comment type="similarity">
    <text evidence="1">Belongs to the iron/ascorbate-dependent oxidoreductase family.</text>
</comment>
<dbReference type="GO" id="GO:0046872">
    <property type="term" value="F:metal ion binding"/>
    <property type="evidence" value="ECO:0007669"/>
    <property type="project" value="UniProtKB-KW"/>
</dbReference>
<evidence type="ECO:0000313" key="5">
    <source>
        <dbReference type="Proteomes" id="UP000502823"/>
    </source>
</evidence>
<dbReference type="EMBL" id="BLKM01003993">
    <property type="protein sequence ID" value="GFG30298.1"/>
    <property type="molecule type" value="Genomic_DNA"/>
</dbReference>
<protein>
    <recommendedName>
        <fullName evidence="2">Fe2OG dioxygenase domain-containing protein</fullName>
    </recommendedName>
</protein>
<feature type="domain" description="Fe2OG dioxygenase" evidence="2">
    <location>
        <begin position="151"/>
        <end position="259"/>
    </location>
</feature>
<keyword evidence="1" id="KW-0560">Oxidoreductase</keyword>